<evidence type="ECO:0000256" key="2">
    <source>
        <dbReference type="ARBA" id="ARBA00022806"/>
    </source>
</evidence>
<evidence type="ECO:0008006" key="5">
    <source>
        <dbReference type="Google" id="ProtNLM"/>
    </source>
</evidence>
<dbReference type="Gene3D" id="3.40.50.300">
    <property type="entry name" value="P-loop containing nucleotide triphosphate hydrolases"/>
    <property type="match status" value="1"/>
</dbReference>
<reference evidence="3" key="1">
    <citation type="submission" date="2017-07" db="EMBL/GenBank/DDBJ databases">
        <title>Taro Niue Genome Assembly and Annotation.</title>
        <authorList>
            <person name="Atibalentja N."/>
            <person name="Keating K."/>
            <person name="Fields C.J."/>
        </authorList>
    </citation>
    <scope>NUCLEOTIDE SEQUENCE</scope>
    <source>
        <strain evidence="3">Niue_2</strain>
        <tissue evidence="3">Leaf</tissue>
    </source>
</reference>
<evidence type="ECO:0000313" key="4">
    <source>
        <dbReference type="Proteomes" id="UP000652761"/>
    </source>
</evidence>
<keyword evidence="1" id="KW-0378">Hydrolase</keyword>
<name>A0A843UPR1_COLES</name>
<comment type="caution">
    <text evidence="3">The sequence shown here is derived from an EMBL/GenBank/DDBJ whole genome shotgun (WGS) entry which is preliminary data.</text>
</comment>
<protein>
    <recommendedName>
        <fullName evidence="5">DNA helicase</fullName>
    </recommendedName>
</protein>
<accession>A0A843UPR1</accession>
<dbReference type="GO" id="GO:0006281">
    <property type="term" value="P:DNA repair"/>
    <property type="evidence" value="ECO:0007669"/>
    <property type="project" value="InterPro"/>
</dbReference>
<feature type="non-terminal residue" evidence="3">
    <location>
        <position position="1"/>
    </location>
</feature>
<keyword evidence="2" id="KW-0067">ATP-binding</keyword>
<dbReference type="AlphaFoldDB" id="A0A843UPR1"/>
<evidence type="ECO:0000256" key="1">
    <source>
        <dbReference type="ARBA" id="ARBA00022801"/>
    </source>
</evidence>
<sequence>MVISSRCGYFFYTPPRTPDRNGKASTYVIDYKLALNHFWFSVFMGFDSIEDFFEEEGIRGQSGLDAAGLMEEVGIELSCARFPCITLGDSPLVELYNETLCQSAGMNLFLSESCNNSYLPCSKDMVTEPENTGRFSSLGSHPSEKTSSSSNKMDFHLLSCASQPHLLDSKKMKFSAKESSSTGKQTGISTSTGLILDKPIKMLEGILSRQCRQLENGGFHTVRKLLQHFPRTYADLQNSQELISDGQYLMFVGTVLSSRGIRAGISFSFLEVVVSCDFSSNNHNSENQGNGNCSQKRIVYLHLKRFFRGTRFTNQTFLRSIQSKYKEGDHVYVSGKVKKLQAEDHYEMREYSIDILDEEEEMHAYTLRRPYPIYPSKAGLKPGFLRNAISRALKLVPLDIDPIPDEVLQEFNLLNLRDAYLGIHHPRNLDEADSARRRLIFDDFFYLQLGRLYQMLEVLGTRIEKEDLLDRYRKQGLNTVSIDDWSTLAKKFLQALPYSLTPSQLSAASEIIWDIKRHVPMNRLLQGDVGCGKTVVAFLACMEVIDSGFQHYEYLLSLLENMESQDKPSVVILTGSTPPKQSRIIRQGLQSGDIDLVIGTHSLIAEKVGFSALRIAVVDEQQRFGVIQRGRFGSK</sequence>
<keyword evidence="2" id="KW-0347">Helicase</keyword>
<dbReference type="OrthoDB" id="416741at2759"/>
<dbReference type="GO" id="GO:0003678">
    <property type="term" value="F:DNA helicase activity"/>
    <property type="evidence" value="ECO:0007669"/>
    <property type="project" value="TreeGrafter"/>
</dbReference>
<dbReference type="PANTHER" id="PTHR47964">
    <property type="entry name" value="ATP-DEPENDENT DNA HELICASE HOMOLOG RECG, CHLOROPLASTIC"/>
    <property type="match status" value="1"/>
</dbReference>
<dbReference type="GO" id="GO:0016787">
    <property type="term" value="F:hydrolase activity"/>
    <property type="evidence" value="ECO:0007669"/>
    <property type="project" value="UniProtKB-KW"/>
</dbReference>
<proteinExistence type="predicted"/>
<dbReference type="SUPFAM" id="SSF52540">
    <property type="entry name" value="P-loop containing nucleoside triphosphate hydrolases"/>
    <property type="match status" value="1"/>
</dbReference>
<dbReference type="SUPFAM" id="SSF50249">
    <property type="entry name" value="Nucleic acid-binding proteins"/>
    <property type="match status" value="1"/>
</dbReference>
<dbReference type="Proteomes" id="UP000652761">
    <property type="component" value="Unassembled WGS sequence"/>
</dbReference>
<evidence type="ECO:0000313" key="3">
    <source>
        <dbReference type="EMBL" id="MQL84296.1"/>
    </source>
</evidence>
<gene>
    <name evidence="3" type="ORF">Taro_016796</name>
</gene>
<dbReference type="InterPro" id="IPR012340">
    <property type="entry name" value="NA-bd_OB-fold"/>
</dbReference>
<dbReference type="InterPro" id="IPR027417">
    <property type="entry name" value="P-loop_NTPase"/>
</dbReference>
<keyword evidence="4" id="KW-1185">Reference proteome</keyword>
<dbReference type="PANTHER" id="PTHR47964:SF1">
    <property type="entry name" value="ATP-DEPENDENT DNA HELICASE HOMOLOG RECG, CHLOROPLASTIC"/>
    <property type="match status" value="1"/>
</dbReference>
<keyword evidence="2" id="KW-0547">Nucleotide-binding</keyword>
<organism evidence="3 4">
    <name type="scientific">Colocasia esculenta</name>
    <name type="common">Wild taro</name>
    <name type="synonym">Arum esculentum</name>
    <dbReference type="NCBI Taxonomy" id="4460"/>
    <lineage>
        <taxon>Eukaryota</taxon>
        <taxon>Viridiplantae</taxon>
        <taxon>Streptophyta</taxon>
        <taxon>Embryophyta</taxon>
        <taxon>Tracheophyta</taxon>
        <taxon>Spermatophyta</taxon>
        <taxon>Magnoliopsida</taxon>
        <taxon>Liliopsida</taxon>
        <taxon>Araceae</taxon>
        <taxon>Aroideae</taxon>
        <taxon>Colocasieae</taxon>
        <taxon>Colocasia</taxon>
    </lineage>
</organism>
<dbReference type="EMBL" id="NMUH01000751">
    <property type="protein sequence ID" value="MQL84296.1"/>
    <property type="molecule type" value="Genomic_DNA"/>
</dbReference>
<dbReference type="InterPro" id="IPR047112">
    <property type="entry name" value="RecG/Mfd"/>
</dbReference>